<feature type="chain" id="PRO_5039662323" evidence="1">
    <location>
        <begin position="22"/>
        <end position="557"/>
    </location>
</feature>
<dbReference type="PANTHER" id="PTHR43649">
    <property type="entry name" value="ARABINOSE-BINDING PROTEIN-RELATED"/>
    <property type="match status" value="1"/>
</dbReference>
<reference evidence="2 3" key="1">
    <citation type="submission" date="2017-11" db="EMBL/GenBank/DDBJ databases">
        <title>Comparitive Functional Genomics of Dry Heat Resistant strains isolated from the Viking Spacecraft.</title>
        <authorList>
            <person name="Seuylemezian A."/>
            <person name="Cooper K."/>
            <person name="Vaishampayan P."/>
        </authorList>
    </citation>
    <scope>NUCLEOTIDE SEQUENCE [LARGE SCALE GENOMIC DNA]</scope>
    <source>
        <strain evidence="2 3">V32-6</strain>
    </source>
</reference>
<feature type="signal peptide" evidence="1">
    <location>
        <begin position="1"/>
        <end position="21"/>
    </location>
</feature>
<comment type="caution">
    <text evidence="2">The sequence shown here is derived from an EMBL/GenBank/DDBJ whole genome shotgun (WGS) entry which is preliminary data.</text>
</comment>
<dbReference type="InterPro" id="IPR006059">
    <property type="entry name" value="SBP"/>
</dbReference>
<dbReference type="Proteomes" id="UP000234950">
    <property type="component" value="Unassembled WGS sequence"/>
</dbReference>
<dbReference type="RefSeq" id="WP_101652349.1">
    <property type="nucleotide sequence ID" value="NZ_PGVE01000107.1"/>
</dbReference>
<dbReference type="SUPFAM" id="SSF53850">
    <property type="entry name" value="Periplasmic binding protein-like II"/>
    <property type="match status" value="1"/>
</dbReference>
<keyword evidence="1" id="KW-0732">Signal</keyword>
<accession>A0A2N5H6C4</accession>
<evidence type="ECO:0000313" key="2">
    <source>
        <dbReference type="EMBL" id="PLS01087.1"/>
    </source>
</evidence>
<proteinExistence type="predicted"/>
<dbReference type="OrthoDB" id="54751at2"/>
<dbReference type="AlphaFoldDB" id="A0A2N5H6C4"/>
<dbReference type="InterPro" id="IPR050490">
    <property type="entry name" value="Bact_solute-bd_prot1"/>
</dbReference>
<dbReference type="CDD" id="cd13582">
    <property type="entry name" value="PBP2_AlgQ_like_3"/>
    <property type="match status" value="1"/>
</dbReference>
<evidence type="ECO:0000313" key="3">
    <source>
        <dbReference type="Proteomes" id="UP000234950"/>
    </source>
</evidence>
<dbReference type="PROSITE" id="PS51257">
    <property type="entry name" value="PROKAR_LIPOPROTEIN"/>
    <property type="match status" value="1"/>
</dbReference>
<gene>
    <name evidence="2" type="ORF">CVD27_27270</name>
</gene>
<dbReference type="PANTHER" id="PTHR43649:SF12">
    <property type="entry name" value="DIACETYLCHITOBIOSE BINDING PROTEIN DASA"/>
    <property type="match status" value="1"/>
</dbReference>
<sequence length="557" mass="63321">MLRKKFVAVLTLVMLILAVVGCSKDQGASGKPSESGSKGDLKPATFTYYNAAQAGKDRNTNETVIGKELEKQTGVNFKVEYAVGDINTKIGTMIASGKYPDLLVPDAALPKILDAGAFIDLADLIDKYAPNIKRLYGPYMNKMKDKDGHIYFLPMEAYQGYLPNPNIDQGAFWVQRAVLKDAGYPKIKTLDEYFNLIEQYQKKHPKVDGKSTIGFTALTYDWRFFALSNASNHLAGYPNDGGVQVDMKTHEAKVYGNNEDTKRYLQKLNEINSKGLFDKESFVANYDEYLAKLTSGRVLGFFDYGWQIGQAETNLKNAGVDDKRYMALPIVFDKDTKDQYLDPPNFVSNRGIGITVSAKDPVRIIKYLDNMLTEENQKLILWGIKGQTYDVNDKGRFVRTQEQITKTADDKFREDFGSKIYEWGWPRGNGLFSDGNAYEPRRQVEVAQLSYDEGDKKLLNAYGVKVFSDLFAKPDNRPWYPAWGIQLEEGSKEQIFTQRQTDLEKKYFPKLVLASPSQFDSVWNEYVKQYNALDVKPYEKKMTKEVKKLIEMSESNK</sequence>
<protein>
    <submittedName>
        <fullName evidence="2">ABC transporter substrate-binding protein</fullName>
    </submittedName>
</protein>
<evidence type="ECO:0000256" key="1">
    <source>
        <dbReference type="SAM" id="SignalP"/>
    </source>
</evidence>
<dbReference type="EMBL" id="PGVE01000107">
    <property type="protein sequence ID" value="PLS01087.1"/>
    <property type="molecule type" value="Genomic_DNA"/>
</dbReference>
<dbReference type="Pfam" id="PF13416">
    <property type="entry name" value="SBP_bac_8"/>
    <property type="match status" value="1"/>
</dbReference>
<organism evidence="2 3">
    <name type="scientific">Neobacillus cucumis</name>
    <dbReference type="NCBI Taxonomy" id="1740721"/>
    <lineage>
        <taxon>Bacteria</taxon>
        <taxon>Bacillati</taxon>
        <taxon>Bacillota</taxon>
        <taxon>Bacilli</taxon>
        <taxon>Bacillales</taxon>
        <taxon>Bacillaceae</taxon>
        <taxon>Neobacillus</taxon>
    </lineage>
</organism>
<name>A0A2N5H6C4_9BACI</name>
<dbReference type="Gene3D" id="3.40.190.10">
    <property type="entry name" value="Periplasmic binding protein-like II"/>
    <property type="match status" value="2"/>
</dbReference>
<keyword evidence="3" id="KW-1185">Reference proteome</keyword>